<feature type="transmembrane region" description="Helical" evidence="8">
    <location>
        <begin position="156"/>
        <end position="180"/>
    </location>
</feature>
<feature type="transmembrane region" description="Helical" evidence="8">
    <location>
        <begin position="332"/>
        <end position="353"/>
    </location>
</feature>
<dbReference type="InterPro" id="IPR036259">
    <property type="entry name" value="MFS_trans_sf"/>
</dbReference>
<evidence type="ECO:0000256" key="5">
    <source>
        <dbReference type="ARBA" id="ARBA00022692"/>
    </source>
</evidence>
<organism evidence="10 11">
    <name type="scientific">Sphingomonas abietis</name>
    <dbReference type="NCBI Taxonomy" id="3012344"/>
    <lineage>
        <taxon>Bacteria</taxon>
        <taxon>Pseudomonadati</taxon>
        <taxon>Pseudomonadota</taxon>
        <taxon>Alphaproteobacteria</taxon>
        <taxon>Sphingomonadales</taxon>
        <taxon>Sphingomonadaceae</taxon>
        <taxon>Sphingomonas</taxon>
    </lineage>
</organism>
<feature type="transmembrane region" description="Helical" evidence="8">
    <location>
        <begin position="211"/>
        <end position="230"/>
    </location>
</feature>
<feature type="transmembrane region" description="Helical" evidence="8">
    <location>
        <begin position="242"/>
        <end position="263"/>
    </location>
</feature>
<feature type="transmembrane region" description="Helical" evidence="8">
    <location>
        <begin position="298"/>
        <end position="320"/>
    </location>
</feature>
<accession>A0ABY7NIZ0</accession>
<proteinExistence type="inferred from homology"/>
<protein>
    <submittedName>
        <fullName evidence="10">MFS transporter</fullName>
    </submittedName>
</protein>
<dbReference type="Gene3D" id="1.20.1250.20">
    <property type="entry name" value="MFS general substrate transporter like domains"/>
    <property type="match status" value="1"/>
</dbReference>
<dbReference type="CDD" id="cd17324">
    <property type="entry name" value="MFS_NepI_like"/>
    <property type="match status" value="1"/>
</dbReference>
<sequence length="392" mass="40713">MTSHRLRVAMLAAGLATFALLYATQPILPQLAQDFRLNEAQASLAISLTTGPLAFGLVAAGLLSDRLGRRGVMIASLFAASILTCASAIVSSWGFLLASRLLIGLALAGVPSVAMAYVAEEAGAGAIATVMGLYVSGTTIGGMAGRVGVSVVADHFGWQAGLAAIGGAGLLAALIFCWAAPPSRGFTARHHDWQSVAAAIGRLRRDAAMRWLYAEAFLLMGGFVTLYNYAGFHLQEAPYDLSPSAVGALFLIYLVGTASSAWFGRLASRRGTATIFPIPTLLFLAGILLTLVPGLVAFVIGLALATGGFFGAHSIASSWVSHRAGADRATAASFYLFFYYMGSSVLGSVGGLAWGQAGWHGIVAYAGLLVILGLLISGYLRHVERPTVAERA</sequence>
<gene>
    <name evidence="10" type="ORF">PBT88_13950</name>
</gene>
<evidence type="ECO:0000256" key="2">
    <source>
        <dbReference type="ARBA" id="ARBA00008335"/>
    </source>
</evidence>
<feature type="transmembrane region" description="Helical" evidence="8">
    <location>
        <begin position="275"/>
        <end position="292"/>
    </location>
</feature>
<feature type="transmembrane region" description="Helical" evidence="8">
    <location>
        <begin position="101"/>
        <end position="119"/>
    </location>
</feature>
<dbReference type="PROSITE" id="PS50850">
    <property type="entry name" value="MFS"/>
    <property type="match status" value="1"/>
</dbReference>
<feature type="transmembrane region" description="Helical" evidence="8">
    <location>
        <begin position="359"/>
        <end position="380"/>
    </location>
</feature>
<keyword evidence="4" id="KW-1003">Cell membrane</keyword>
<evidence type="ECO:0000256" key="8">
    <source>
        <dbReference type="SAM" id="Phobius"/>
    </source>
</evidence>
<dbReference type="EMBL" id="CP115174">
    <property type="protein sequence ID" value="WBO21288.1"/>
    <property type="molecule type" value="Genomic_DNA"/>
</dbReference>
<comment type="similarity">
    <text evidence="2">Belongs to the major facilitator superfamily.</text>
</comment>
<keyword evidence="3" id="KW-0813">Transport</keyword>
<evidence type="ECO:0000256" key="7">
    <source>
        <dbReference type="ARBA" id="ARBA00023136"/>
    </source>
</evidence>
<dbReference type="PANTHER" id="PTHR43271">
    <property type="entry name" value="BLL2771 PROTEIN"/>
    <property type="match status" value="1"/>
</dbReference>
<dbReference type="Proteomes" id="UP001210865">
    <property type="component" value="Chromosome"/>
</dbReference>
<dbReference type="PANTHER" id="PTHR43271:SF1">
    <property type="entry name" value="INNER MEMBRANE TRANSPORT PROTEIN YNFM"/>
    <property type="match status" value="1"/>
</dbReference>
<evidence type="ECO:0000256" key="3">
    <source>
        <dbReference type="ARBA" id="ARBA00022448"/>
    </source>
</evidence>
<dbReference type="SUPFAM" id="SSF103473">
    <property type="entry name" value="MFS general substrate transporter"/>
    <property type="match status" value="1"/>
</dbReference>
<evidence type="ECO:0000313" key="11">
    <source>
        <dbReference type="Proteomes" id="UP001210865"/>
    </source>
</evidence>
<reference evidence="10 11" key="1">
    <citation type="submission" date="2022-12" db="EMBL/GenBank/DDBJ databases">
        <title>Sphingomonas abieness sp. nov., an endophytic bacterium isolated from Abies koreana.</title>
        <authorList>
            <person name="Jiang L."/>
            <person name="Lee J."/>
        </authorList>
    </citation>
    <scope>NUCLEOTIDE SEQUENCE [LARGE SCALE GENOMIC DNA]</scope>
    <source>
        <strain evidence="11">PAMB 00755</strain>
    </source>
</reference>
<keyword evidence="7 8" id="KW-0472">Membrane</keyword>
<evidence type="ECO:0000313" key="10">
    <source>
        <dbReference type="EMBL" id="WBO21288.1"/>
    </source>
</evidence>
<evidence type="ECO:0000256" key="6">
    <source>
        <dbReference type="ARBA" id="ARBA00022989"/>
    </source>
</evidence>
<evidence type="ECO:0000256" key="1">
    <source>
        <dbReference type="ARBA" id="ARBA00004651"/>
    </source>
</evidence>
<comment type="subcellular location">
    <subcellularLocation>
        <location evidence="1">Cell membrane</location>
        <topology evidence="1">Multi-pass membrane protein</topology>
    </subcellularLocation>
</comment>
<keyword evidence="5 8" id="KW-0812">Transmembrane</keyword>
<evidence type="ECO:0000259" key="9">
    <source>
        <dbReference type="PROSITE" id="PS50850"/>
    </source>
</evidence>
<dbReference type="InterPro" id="IPR020846">
    <property type="entry name" value="MFS_dom"/>
</dbReference>
<evidence type="ECO:0000256" key="4">
    <source>
        <dbReference type="ARBA" id="ARBA00022475"/>
    </source>
</evidence>
<name>A0ABY7NIZ0_9SPHN</name>
<feature type="domain" description="Major facilitator superfamily (MFS) profile" evidence="9">
    <location>
        <begin position="2"/>
        <end position="385"/>
    </location>
</feature>
<dbReference type="InterPro" id="IPR005829">
    <property type="entry name" value="Sugar_transporter_CS"/>
</dbReference>
<feature type="transmembrane region" description="Helical" evidence="8">
    <location>
        <begin position="42"/>
        <end position="63"/>
    </location>
</feature>
<dbReference type="InterPro" id="IPR011701">
    <property type="entry name" value="MFS"/>
</dbReference>
<keyword evidence="6 8" id="KW-1133">Transmembrane helix</keyword>
<dbReference type="PROSITE" id="PS00216">
    <property type="entry name" value="SUGAR_TRANSPORT_1"/>
    <property type="match status" value="1"/>
</dbReference>
<dbReference type="Pfam" id="PF07690">
    <property type="entry name" value="MFS_1"/>
    <property type="match status" value="1"/>
</dbReference>
<feature type="transmembrane region" description="Helical" evidence="8">
    <location>
        <begin position="75"/>
        <end position="95"/>
    </location>
</feature>
<keyword evidence="11" id="KW-1185">Reference proteome</keyword>
<feature type="transmembrane region" description="Helical" evidence="8">
    <location>
        <begin position="126"/>
        <end position="144"/>
    </location>
</feature>
<dbReference type="RefSeq" id="WP_270075937.1">
    <property type="nucleotide sequence ID" value="NZ_CP115174.1"/>
</dbReference>